<comment type="caution">
    <text evidence="2">The sequence shown here is derived from an EMBL/GenBank/DDBJ whole genome shotgun (WGS) entry which is preliminary data.</text>
</comment>
<reference evidence="2" key="1">
    <citation type="submission" date="2023-05" db="EMBL/GenBank/DDBJ databases">
        <authorList>
            <person name="Zhang X."/>
        </authorList>
    </citation>
    <scope>NUCLEOTIDE SEQUENCE</scope>
    <source>
        <strain evidence="2">BD1B2-1</strain>
    </source>
</reference>
<keyword evidence="1" id="KW-1133">Transmembrane helix</keyword>
<evidence type="ECO:0000256" key="1">
    <source>
        <dbReference type="SAM" id="Phobius"/>
    </source>
</evidence>
<gene>
    <name evidence="2" type="ORF">QNI22_17885</name>
</gene>
<dbReference type="Proteomes" id="UP001232063">
    <property type="component" value="Unassembled WGS sequence"/>
</dbReference>
<dbReference type="InterPro" id="IPR009577">
    <property type="entry name" value="Sm_multidrug_ex"/>
</dbReference>
<evidence type="ECO:0000313" key="3">
    <source>
        <dbReference type="Proteomes" id="UP001232063"/>
    </source>
</evidence>
<keyword evidence="1" id="KW-0472">Membrane</keyword>
<feature type="transmembrane region" description="Helical" evidence="1">
    <location>
        <begin position="72"/>
        <end position="98"/>
    </location>
</feature>
<proteinExistence type="predicted"/>
<name>A0AAE3R2H1_9BACT</name>
<feature type="transmembrane region" description="Helical" evidence="1">
    <location>
        <begin position="104"/>
        <end position="123"/>
    </location>
</feature>
<dbReference type="EMBL" id="JASJOU010000005">
    <property type="protein sequence ID" value="MDJ1502544.1"/>
    <property type="molecule type" value="Genomic_DNA"/>
</dbReference>
<protein>
    <submittedName>
        <fullName evidence="2">Small multi-drug export protein</fullName>
    </submittedName>
</protein>
<keyword evidence="3" id="KW-1185">Reference proteome</keyword>
<accession>A0AAE3R2H1</accession>
<dbReference type="Pfam" id="PF06695">
    <property type="entry name" value="Sm_multidrug_ex"/>
    <property type="match status" value="1"/>
</dbReference>
<evidence type="ECO:0000313" key="2">
    <source>
        <dbReference type="EMBL" id="MDJ1502544.1"/>
    </source>
</evidence>
<keyword evidence="1" id="KW-0812">Transmembrane</keyword>
<organism evidence="2 3">
    <name type="scientific">Xanthocytophaga agilis</name>
    <dbReference type="NCBI Taxonomy" id="3048010"/>
    <lineage>
        <taxon>Bacteria</taxon>
        <taxon>Pseudomonadati</taxon>
        <taxon>Bacteroidota</taxon>
        <taxon>Cytophagia</taxon>
        <taxon>Cytophagales</taxon>
        <taxon>Rhodocytophagaceae</taxon>
        <taxon>Xanthocytophaga</taxon>
    </lineage>
</organism>
<sequence>MFKFIGGPLSGVALGLHWTETYLLTVTGMMVSVILFTLLGHKLKHTLLSRFYKKRLLFTPRNRRLVKVWRKYGMLGVAFLTPLILTPIGGTIVASSFGESKFRIFLYMFFSALVWGVILTLVIDKLGEKVLEFF</sequence>
<feature type="transmembrane region" description="Helical" evidence="1">
    <location>
        <begin position="22"/>
        <end position="40"/>
    </location>
</feature>
<dbReference type="AlphaFoldDB" id="A0AAE3R2H1"/>
<dbReference type="RefSeq" id="WP_314512652.1">
    <property type="nucleotide sequence ID" value="NZ_JASJOU010000005.1"/>
</dbReference>